<comment type="caution">
    <text evidence="1">The sequence shown here is derived from an EMBL/GenBank/DDBJ whole genome shotgun (WGS) entry which is preliminary data.</text>
</comment>
<reference evidence="2" key="1">
    <citation type="journal article" date="2019" name="Int. J. Syst. Evol. Microbiol.">
        <title>The Global Catalogue of Microorganisms (GCM) 10K type strain sequencing project: providing services to taxonomists for standard genome sequencing and annotation.</title>
        <authorList>
            <consortium name="The Broad Institute Genomics Platform"/>
            <consortium name="The Broad Institute Genome Sequencing Center for Infectious Disease"/>
            <person name="Wu L."/>
            <person name="Ma J."/>
        </authorList>
    </citation>
    <scope>NUCLEOTIDE SEQUENCE [LARGE SCALE GENOMIC DNA]</scope>
    <source>
        <strain evidence="2">KCTC 42282</strain>
    </source>
</reference>
<gene>
    <name evidence="1" type="ORF">ACFONL_01375</name>
</gene>
<protein>
    <submittedName>
        <fullName evidence="1">Uncharacterized protein</fullName>
    </submittedName>
</protein>
<dbReference type="EMBL" id="JBHRYC010000018">
    <property type="protein sequence ID" value="MFC3636041.1"/>
    <property type="molecule type" value="Genomic_DNA"/>
</dbReference>
<proteinExistence type="predicted"/>
<evidence type="ECO:0000313" key="1">
    <source>
        <dbReference type="EMBL" id="MFC3636041.1"/>
    </source>
</evidence>
<keyword evidence="2" id="KW-1185">Reference proteome</keyword>
<sequence length="49" mass="5389">MDPEQLAAEEHMLDTILQLPPSPLDVYDRSETSSIDTAIGAGHPGRYLH</sequence>
<organism evidence="1 2">
    <name type="scientific">Camelimonas fluminis</name>
    <dbReference type="NCBI Taxonomy" id="1576911"/>
    <lineage>
        <taxon>Bacteria</taxon>
        <taxon>Pseudomonadati</taxon>
        <taxon>Pseudomonadota</taxon>
        <taxon>Alphaproteobacteria</taxon>
        <taxon>Hyphomicrobiales</taxon>
        <taxon>Chelatococcaceae</taxon>
        <taxon>Camelimonas</taxon>
    </lineage>
</organism>
<dbReference type="Proteomes" id="UP001595704">
    <property type="component" value="Unassembled WGS sequence"/>
</dbReference>
<dbReference type="RefSeq" id="WP_194624605.1">
    <property type="nucleotide sequence ID" value="NZ_JBHRYC010000018.1"/>
</dbReference>
<accession>A0ABV7UC04</accession>
<evidence type="ECO:0000313" key="2">
    <source>
        <dbReference type="Proteomes" id="UP001595704"/>
    </source>
</evidence>
<name>A0ABV7UC04_9HYPH</name>